<dbReference type="SUPFAM" id="SSF51182">
    <property type="entry name" value="RmlC-like cupins"/>
    <property type="match status" value="2"/>
</dbReference>
<dbReference type="EMBL" id="CP103416">
    <property type="protein sequence ID" value="UVW36302.1"/>
    <property type="molecule type" value="Genomic_DNA"/>
</dbReference>
<dbReference type="InterPro" id="IPR025979">
    <property type="entry name" value="ChrR-like_cupin_dom"/>
</dbReference>
<dbReference type="Pfam" id="PF12973">
    <property type="entry name" value="Cupin_7"/>
    <property type="match status" value="2"/>
</dbReference>
<reference evidence="2" key="1">
    <citation type="submission" date="2022-08" db="EMBL/GenBank/DDBJ databases">
        <title>Catabolic pathway analysis in culturable SAR92 clade bacteria reveals their overlooked roles in DMSP degradation in coastal seas.</title>
        <authorList>
            <person name="He X."/>
            <person name="Zhang X."/>
            <person name="Zhang Y."/>
        </authorList>
    </citation>
    <scope>NUCLEOTIDE SEQUENCE</scope>
    <source>
        <strain evidence="2">H455</strain>
    </source>
</reference>
<dbReference type="Gene3D" id="2.60.120.10">
    <property type="entry name" value="Jelly Rolls"/>
    <property type="match status" value="1"/>
</dbReference>
<evidence type="ECO:0000313" key="3">
    <source>
        <dbReference type="Proteomes" id="UP001059934"/>
    </source>
</evidence>
<sequence>MNKIPSPMRYNADFDQRIVVYPHDYRWLPSPMRGVERMMLDRIGDEVARATSIVRYAPNSSFSPHNHDGGEEFLVLEGVFADEHYSYPKGSYVRNPIGSSHTPKVGAEGATIFVKLHQFGEQDTAHKIIHSSTGQWFQGMVAGLSVMPLHEFQTEHAALVKWQPNTEFNRHQHWGGEEILVLEGTFYDEQGAYPAGTWLRSPHLSQHTPYTKDDGALIYVKTGHLG</sequence>
<evidence type="ECO:0000259" key="1">
    <source>
        <dbReference type="Pfam" id="PF12973"/>
    </source>
</evidence>
<dbReference type="Proteomes" id="UP001059934">
    <property type="component" value="Chromosome"/>
</dbReference>
<dbReference type="InterPro" id="IPR014710">
    <property type="entry name" value="RmlC-like_jellyroll"/>
</dbReference>
<feature type="domain" description="ChrR-like cupin" evidence="1">
    <location>
        <begin position="126"/>
        <end position="225"/>
    </location>
</feature>
<dbReference type="CDD" id="cd20303">
    <property type="entry name" value="cupin_ChrR_1"/>
    <property type="match status" value="2"/>
</dbReference>
<feature type="domain" description="ChrR-like cupin" evidence="1">
    <location>
        <begin position="16"/>
        <end position="119"/>
    </location>
</feature>
<keyword evidence="3" id="KW-1185">Reference proteome</keyword>
<organism evidence="2 3">
    <name type="scientific">SAR92 clade bacterium H455</name>
    <dbReference type="NCBI Taxonomy" id="2974818"/>
    <lineage>
        <taxon>Bacteria</taxon>
        <taxon>Pseudomonadati</taxon>
        <taxon>Pseudomonadota</taxon>
        <taxon>Gammaproteobacteria</taxon>
        <taxon>Cellvibrionales</taxon>
        <taxon>Porticoccaceae</taxon>
        <taxon>SAR92 clade</taxon>
    </lineage>
</organism>
<gene>
    <name evidence="2" type="ORF">NYF23_06760</name>
</gene>
<protein>
    <submittedName>
        <fullName evidence="2">Cupin domain-containing protein</fullName>
    </submittedName>
</protein>
<dbReference type="InterPro" id="IPR011051">
    <property type="entry name" value="RmlC_Cupin_sf"/>
</dbReference>
<accession>A0ABY5TR95</accession>
<evidence type="ECO:0000313" key="2">
    <source>
        <dbReference type="EMBL" id="UVW36302.1"/>
    </source>
</evidence>
<name>A0ABY5TR95_9GAMM</name>
<proteinExistence type="predicted"/>